<feature type="transmembrane region" description="Helical" evidence="10">
    <location>
        <begin position="507"/>
        <end position="524"/>
    </location>
</feature>
<dbReference type="FunFam" id="1.20.1250.20:FF:000078">
    <property type="entry name" value="MFS maltose transporter, putative"/>
    <property type="match status" value="1"/>
</dbReference>
<evidence type="ECO:0000256" key="9">
    <source>
        <dbReference type="SAM" id="MobiDB-lite"/>
    </source>
</evidence>
<keyword evidence="7" id="KW-0462">Maltose metabolism</keyword>
<feature type="transmembrane region" description="Helical" evidence="10">
    <location>
        <begin position="402"/>
        <end position="423"/>
    </location>
</feature>
<dbReference type="GO" id="GO:0005351">
    <property type="term" value="F:carbohydrate:proton symporter activity"/>
    <property type="evidence" value="ECO:0007669"/>
    <property type="project" value="TreeGrafter"/>
</dbReference>
<dbReference type="InterPro" id="IPR050360">
    <property type="entry name" value="MFS_Sugar_Transporters"/>
</dbReference>
<accession>A0AAV9GF09</accession>
<feature type="transmembrane region" description="Helical" evidence="10">
    <location>
        <begin position="373"/>
        <end position="395"/>
    </location>
</feature>
<evidence type="ECO:0000313" key="13">
    <source>
        <dbReference type="Proteomes" id="UP001321760"/>
    </source>
</evidence>
<dbReference type="InterPro" id="IPR003663">
    <property type="entry name" value="Sugar/inositol_transpt"/>
</dbReference>
<evidence type="ECO:0000259" key="11">
    <source>
        <dbReference type="PROSITE" id="PS50850"/>
    </source>
</evidence>
<dbReference type="Pfam" id="PF00083">
    <property type="entry name" value="Sugar_tr"/>
    <property type="match status" value="1"/>
</dbReference>
<feature type="transmembrane region" description="Helical" evidence="10">
    <location>
        <begin position="340"/>
        <end position="361"/>
    </location>
</feature>
<keyword evidence="13" id="KW-1185">Reference proteome</keyword>
<feature type="region of interest" description="Disordered" evidence="9">
    <location>
        <begin position="1"/>
        <end position="25"/>
    </location>
</feature>
<evidence type="ECO:0000256" key="6">
    <source>
        <dbReference type="ARBA" id="ARBA00023136"/>
    </source>
</evidence>
<comment type="caution">
    <text evidence="12">The sequence shown here is derived from an EMBL/GenBank/DDBJ whole genome shotgun (WGS) entry which is preliminary data.</text>
</comment>
<dbReference type="Proteomes" id="UP001321760">
    <property type="component" value="Unassembled WGS sequence"/>
</dbReference>
<feature type="transmembrane region" description="Helical" evidence="10">
    <location>
        <begin position="58"/>
        <end position="86"/>
    </location>
</feature>
<feature type="transmembrane region" description="Helical" evidence="10">
    <location>
        <begin position="435"/>
        <end position="457"/>
    </location>
</feature>
<dbReference type="PROSITE" id="PS00217">
    <property type="entry name" value="SUGAR_TRANSPORT_2"/>
    <property type="match status" value="1"/>
</dbReference>
<evidence type="ECO:0000256" key="3">
    <source>
        <dbReference type="ARBA" id="ARBA00022448"/>
    </source>
</evidence>
<evidence type="ECO:0000256" key="10">
    <source>
        <dbReference type="SAM" id="Phobius"/>
    </source>
</evidence>
<dbReference type="InterPro" id="IPR005828">
    <property type="entry name" value="MFS_sugar_transport-like"/>
</dbReference>
<evidence type="ECO:0000256" key="8">
    <source>
        <dbReference type="RuleBase" id="RU003346"/>
    </source>
</evidence>
<dbReference type="PROSITE" id="PS50850">
    <property type="entry name" value="MFS"/>
    <property type="match status" value="1"/>
</dbReference>
<evidence type="ECO:0000256" key="2">
    <source>
        <dbReference type="ARBA" id="ARBA00010992"/>
    </source>
</evidence>
<dbReference type="GO" id="GO:0016020">
    <property type="term" value="C:membrane"/>
    <property type="evidence" value="ECO:0007669"/>
    <property type="project" value="UniProtKB-SubCell"/>
</dbReference>
<feature type="region of interest" description="Disordered" evidence="9">
    <location>
        <begin position="567"/>
        <end position="586"/>
    </location>
</feature>
<dbReference type="InterPro" id="IPR005829">
    <property type="entry name" value="Sugar_transporter_CS"/>
</dbReference>
<dbReference type="EMBL" id="MU865952">
    <property type="protein sequence ID" value="KAK4447038.1"/>
    <property type="molecule type" value="Genomic_DNA"/>
</dbReference>
<feature type="domain" description="Major facilitator superfamily (MFS) profile" evidence="11">
    <location>
        <begin position="73"/>
        <end position="528"/>
    </location>
</feature>
<dbReference type="PANTHER" id="PTHR48022:SF5">
    <property type="entry name" value="ALPHA-GLUCOSIDES PERMEASE MPH2-RELATED"/>
    <property type="match status" value="1"/>
</dbReference>
<feature type="transmembrane region" description="Helical" evidence="10">
    <location>
        <begin position="123"/>
        <end position="142"/>
    </location>
</feature>
<dbReference type="Gene3D" id="1.20.1250.20">
    <property type="entry name" value="MFS general substrate transporter like domains"/>
    <property type="match status" value="1"/>
</dbReference>
<reference evidence="12" key="1">
    <citation type="journal article" date="2023" name="Mol. Phylogenet. Evol.">
        <title>Genome-scale phylogeny and comparative genomics of the fungal order Sordariales.</title>
        <authorList>
            <person name="Hensen N."/>
            <person name="Bonometti L."/>
            <person name="Westerberg I."/>
            <person name="Brannstrom I.O."/>
            <person name="Guillou S."/>
            <person name="Cros-Aarteil S."/>
            <person name="Calhoun S."/>
            <person name="Haridas S."/>
            <person name="Kuo A."/>
            <person name="Mondo S."/>
            <person name="Pangilinan J."/>
            <person name="Riley R."/>
            <person name="LaButti K."/>
            <person name="Andreopoulos B."/>
            <person name="Lipzen A."/>
            <person name="Chen C."/>
            <person name="Yan M."/>
            <person name="Daum C."/>
            <person name="Ng V."/>
            <person name="Clum A."/>
            <person name="Steindorff A."/>
            <person name="Ohm R.A."/>
            <person name="Martin F."/>
            <person name="Silar P."/>
            <person name="Natvig D.O."/>
            <person name="Lalanne C."/>
            <person name="Gautier V."/>
            <person name="Ament-Velasquez S.L."/>
            <person name="Kruys A."/>
            <person name="Hutchinson M.I."/>
            <person name="Powell A.J."/>
            <person name="Barry K."/>
            <person name="Miller A.N."/>
            <person name="Grigoriev I.V."/>
            <person name="Debuchy R."/>
            <person name="Gladieux P."/>
            <person name="Hiltunen Thoren M."/>
            <person name="Johannesson H."/>
        </authorList>
    </citation>
    <scope>NUCLEOTIDE SEQUENCE</scope>
    <source>
        <strain evidence="12">PSN243</strain>
    </source>
</reference>
<comment type="similarity">
    <text evidence="2 8">Belongs to the major facilitator superfamily. Sugar transporter (TC 2.A.1.1) family.</text>
</comment>
<dbReference type="AlphaFoldDB" id="A0AAV9GF09"/>
<evidence type="ECO:0000313" key="12">
    <source>
        <dbReference type="EMBL" id="KAK4447038.1"/>
    </source>
</evidence>
<evidence type="ECO:0000256" key="1">
    <source>
        <dbReference type="ARBA" id="ARBA00004141"/>
    </source>
</evidence>
<comment type="subcellular location">
    <subcellularLocation>
        <location evidence="1">Membrane</location>
        <topology evidence="1">Multi-pass membrane protein</topology>
    </subcellularLocation>
</comment>
<keyword evidence="6 10" id="KW-0472">Membrane</keyword>
<gene>
    <name evidence="12" type="ORF">QBC34DRAFT_410308</name>
</gene>
<organism evidence="12 13">
    <name type="scientific">Podospora aff. communis PSN243</name>
    <dbReference type="NCBI Taxonomy" id="3040156"/>
    <lineage>
        <taxon>Eukaryota</taxon>
        <taxon>Fungi</taxon>
        <taxon>Dikarya</taxon>
        <taxon>Ascomycota</taxon>
        <taxon>Pezizomycotina</taxon>
        <taxon>Sordariomycetes</taxon>
        <taxon>Sordariomycetidae</taxon>
        <taxon>Sordariales</taxon>
        <taxon>Podosporaceae</taxon>
        <taxon>Podospora</taxon>
    </lineage>
</organism>
<feature type="transmembrane region" description="Helical" evidence="10">
    <location>
        <begin position="154"/>
        <end position="172"/>
    </location>
</feature>
<feature type="transmembrane region" description="Helical" evidence="10">
    <location>
        <begin position="217"/>
        <end position="235"/>
    </location>
</feature>
<evidence type="ECO:0000256" key="4">
    <source>
        <dbReference type="ARBA" id="ARBA00022692"/>
    </source>
</evidence>
<feature type="transmembrane region" description="Helical" evidence="10">
    <location>
        <begin position="178"/>
        <end position="196"/>
    </location>
</feature>
<keyword evidence="5 10" id="KW-1133">Transmembrane helix</keyword>
<feature type="transmembrane region" description="Helical" evidence="10">
    <location>
        <begin position="469"/>
        <end position="487"/>
    </location>
</feature>
<keyword evidence="3 8" id="KW-0813">Transport</keyword>
<dbReference type="NCBIfam" id="TIGR00879">
    <property type="entry name" value="SP"/>
    <property type="match status" value="1"/>
</dbReference>
<proteinExistence type="inferred from homology"/>
<dbReference type="PANTHER" id="PTHR48022">
    <property type="entry name" value="PLASTIDIC GLUCOSE TRANSPORTER 4"/>
    <property type="match status" value="1"/>
</dbReference>
<evidence type="ECO:0000256" key="7">
    <source>
        <dbReference type="ARBA" id="ARBA00026248"/>
    </source>
</evidence>
<dbReference type="InterPro" id="IPR036259">
    <property type="entry name" value="MFS_trans_sf"/>
</dbReference>
<feature type="transmembrane region" description="Helical" evidence="10">
    <location>
        <begin position="241"/>
        <end position="264"/>
    </location>
</feature>
<dbReference type="InterPro" id="IPR020846">
    <property type="entry name" value="MFS_dom"/>
</dbReference>
<dbReference type="GO" id="GO:0000023">
    <property type="term" value="P:maltose metabolic process"/>
    <property type="evidence" value="ECO:0007669"/>
    <property type="project" value="UniProtKB-KW"/>
</dbReference>
<evidence type="ECO:0000256" key="5">
    <source>
        <dbReference type="ARBA" id="ARBA00022989"/>
    </source>
</evidence>
<name>A0AAV9GF09_9PEZI</name>
<reference evidence="12" key="2">
    <citation type="submission" date="2023-05" db="EMBL/GenBank/DDBJ databases">
        <authorList>
            <consortium name="Lawrence Berkeley National Laboratory"/>
            <person name="Steindorff A."/>
            <person name="Hensen N."/>
            <person name="Bonometti L."/>
            <person name="Westerberg I."/>
            <person name="Brannstrom I.O."/>
            <person name="Guillou S."/>
            <person name="Cros-Aarteil S."/>
            <person name="Calhoun S."/>
            <person name="Haridas S."/>
            <person name="Kuo A."/>
            <person name="Mondo S."/>
            <person name="Pangilinan J."/>
            <person name="Riley R."/>
            <person name="Labutti K."/>
            <person name="Andreopoulos B."/>
            <person name="Lipzen A."/>
            <person name="Chen C."/>
            <person name="Yanf M."/>
            <person name="Daum C."/>
            <person name="Ng V."/>
            <person name="Clum A."/>
            <person name="Ohm R."/>
            <person name="Martin F."/>
            <person name="Silar P."/>
            <person name="Natvig D."/>
            <person name="Lalanne C."/>
            <person name="Gautier V."/>
            <person name="Ament-Velasquez S.L."/>
            <person name="Kruys A."/>
            <person name="Hutchinson M.I."/>
            <person name="Powell A.J."/>
            <person name="Barry K."/>
            <person name="Miller A.N."/>
            <person name="Grigoriev I.V."/>
            <person name="Debuchy R."/>
            <person name="Gladieux P."/>
            <person name="Thoren M.H."/>
            <person name="Johannesson H."/>
        </authorList>
    </citation>
    <scope>NUCLEOTIDE SEQUENCE</scope>
    <source>
        <strain evidence="12">PSN243</strain>
    </source>
</reference>
<dbReference type="SUPFAM" id="SSF103473">
    <property type="entry name" value="MFS general substrate transporter"/>
    <property type="match status" value="1"/>
</dbReference>
<keyword evidence="4 10" id="KW-0812">Transmembrane</keyword>
<protein>
    <submittedName>
        <fullName evidence="12">General substrate transporter</fullName>
    </submittedName>
</protein>
<feature type="compositionally biased region" description="Basic and acidic residues" evidence="9">
    <location>
        <begin position="574"/>
        <end position="586"/>
    </location>
</feature>
<sequence>MSNKVNPPGRADMRPGSSDPETLGSVGPNGYDVELALACEQRETNMSFWEAVKADKRLIMYTVGFSGTIIMEGYGLATIGNILGLYNFNARFGKPVLDDAGHPVIDGDYPGQNLPKHIVTPEWQSIFGLLAQIGSLIGIMITPFITDKLGYKRTVLVMIGLCAALVTIPFMATNVPVLSVGYLLQGIPWGVFQVVSPTYASEVASVQLRPILTTWNNLCWVIGQFLAAGVIMGFFDNLTDWSYRIPMALSWIFTFVLFIIIIFAPESPYWYLKKNRIPDARKAITKLVRKGSPQFAEEKLALMRHTLEQENKQDDVEPAKGMRKYMGLLSNSVDARRTEIACVTWVIQALCGSSLLGWTVIFLNSTGMSRDLLFKVNLAGPAAGLVGTLASWWLMQYVGRRAIYFWGCVAMCLLLVACGFTSLEQAVDKRGMIAGGILAAITAVYDLTLGPICYSIVSEIPSVRRRAATVSAARGMYLVFNLSNYFLTPKMVGDPPSGWGWGPKAGFYHAGWCVLGAIYTYFRIPETNNLSARGMDILFQSKTSARKFSPEKANQLEAEMGVASGFRRVSSGESENKATSRVVEKR</sequence>